<feature type="transmembrane region" description="Helical" evidence="19">
    <location>
        <begin position="101"/>
        <end position="129"/>
    </location>
</feature>
<keyword evidence="10 19" id="KW-0808">Transferase</keyword>
<comment type="function">
    <text evidence="1 19">Part of a complex that catalyzes the formation of methyl-coenzyme M and tetrahydromethanopterin from coenzyme M and methyl-tetrahydromethanopterin. This is an energy-conserving, sodium-ion translocating step.</text>
</comment>
<dbReference type="PIRSF" id="PIRSF016552">
    <property type="entry name" value="MtrD"/>
    <property type="match status" value="1"/>
</dbReference>
<feature type="transmembrane region" description="Helical" evidence="19">
    <location>
        <begin position="7"/>
        <end position="28"/>
    </location>
</feature>
<evidence type="ECO:0000256" key="1">
    <source>
        <dbReference type="ARBA" id="ARBA00002533"/>
    </source>
</evidence>
<evidence type="ECO:0000256" key="18">
    <source>
        <dbReference type="ARBA" id="ARBA00044970"/>
    </source>
</evidence>
<dbReference type="GO" id="GO:0030269">
    <property type="term" value="F:tetrahydromethanopterin S-methyltransferase activity"/>
    <property type="evidence" value="ECO:0007669"/>
    <property type="project" value="UniProtKB-UniRule"/>
</dbReference>
<evidence type="ECO:0000256" key="8">
    <source>
        <dbReference type="ARBA" id="ARBA00022563"/>
    </source>
</evidence>
<keyword evidence="14 19" id="KW-0484">Methanogenesis</keyword>
<keyword evidence="13 19" id="KW-1133">Transmembrane helix</keyword>
<evidence type="ECO:0000256" key="13">
    <source>
        <dbReference type="ARBA" id="ARBA00022989"/>
    </source>
</evidence>
<dbReference type="HAMAP" id="MF_01097">
    <property type="entry name" value="MtrD"/>
    <property type="match status" value="1"/>
</dbReference>
<evidence type="ECO:0000256" key="19">
    <source>
        <dbReference type="HAMAP-Rule" id="MF_01097"/>
    </source>
</evidence>
<comment type="catalytic activity">
    <reaction evidence="17 19">
        <text>5-methyl-5,6,7,8-tetrahydromethanopterin + coenzyme M + 2 Na(+)(in) = 5,6,7,8-tetrahydromethanopterin + methyl-coenzyme M + 2 Na(+)(out)</text>
        <dbReference type="Rhea" id="RHEA:53492"/>
        <dbReference type="ChEBI" id="CHEBI:29101"/>
        <dbReference type="ChEBI" id="CHEBI:58103"/>
        <dbReference type="ChEBI" id="CHEBI:58116"/>
        <dbReference type="ChEBI" id="CHEBI:58286"/>
        <dbReference type="ChEBI" id="CHEBI:58319"/>
        <dbReference type="EC" id="7.2.1.4"/>
    </reaction>
</comment>
<evidence type="ECO:0000256" key="7">
    <source>
        <dbReference type="ARBA" id="ARBA00022475"/>
    </source>
</evidence>
<evidence type="ECO:0000256" key="3">
    <source>
        <dbReference type="ARBA" id="ARBA00004839"/>
    </source>
</evidence>
<evidence type="ECO:0000256" key="16">
    <source>
        <dbReference type="ARBA" id="ARBA00029820"/>
    </source>
</evidence>
<dbReference type="GO" id="GO:0012506">
    <property type="term" value="C:vesicle membrane"/>
    <property type="evidence" value="ECO:0007669"/>
    <property type="project" value="InterPro"/>
</dbReference>
<comment type="pathway">
    <text evidence="3 19">One-carbon metabolism; methanogenesis from CO(2); methyl-coenzyme M from 5,10-methylene-5,6,7,8-tetrahydromethanopterin: step 2/2.</text>
</comment>
<dbReference type="GO" id="GO:0005886">
    <property type="term" value="C:plasma membrane"/>
    <property type="evidence" value="ECO:0007669"/>
    <property type="project" value="UniProtKB-SubCell"/>
</dbReference>
<keyword evidence="12 19" id="KW-1278">Translocase</keyword>
<dbReference type="Proteomes" id="UP001320159">
    <property type="component" value="Unassembled WGS sequence"/>
</dbReference>
<feature type="transmembrane region" description="Helical" evidence="19">
    <location>
        <begin position="195"/>
        <end position="216"/>
    </location>
</feature>
<evidence type="ECO:0000256" key="5">
    <source>
        <dbReference type="ARBA" id="ARBA00011616"/>
    </source>
</evidence>
<keyword evidence="7 19" id="KW-1003">Cell membrane</keyword>
<dbReference type="GO" id="GO:0005737">
    <property type="term" value="C:cytoplasm"/>
    <property type="evidence" value="ECO:0007669"/>
    <property type="project" value="InterPro"/>
</dbReference>
<accession>A0AAP2REE8</accession>
<evidence type="ECO:0000256" key="6">
    <source>
        <dbReference type="ARBA" id="ARBA00015129"/>
    </source>
</evidence>
<feature type="transmembrane region" description="Helical" evidence="19">
    <location>
        <begin position="237"/>
        <end position="259"/>
    </location>
</feature>
<evidence type="ECO:0000256" key="15">
    <source>
        <dbReference type="ARBA" id="ARBA00023136"/>
    </source>
</evidence>
<comment type="subcellular location">
    <subcellularLocation>
        <location evidence="2 19">Cell membrane</location>
        <topology evidence="2 19">Multi-pass membrane protein</topology>
    </subcellularLocation>
</comment>
<keyword evidence="9 19" id="KW-0489">Methyltransferase</keyword>
<dbReference type="AlphaFoldDB" id="A0AAP2REE8"/>
<evidence type="ECO:0000256" key="2">
    <source>
        <dbReference type="ARBA" id="ARBA00004651"/>
    </source>
</evidence>
<evidence type="ECO:0000313" key="21">
    <source>
        <dbReference type="Proteomes" id="UP001320159"/>
    </source>
</evidence>
<keyword evidence="8 19" id="KW-0554">One-carbon metabolism</keyword>
<comment type="subunit">
    <text evidence="5 19">The complex is composed of 8 subunits; MtrA, MtrB, MtrC, MtrD, MtrE, MtrF, MtrG and MtrH.</text>
</comment>
<evidence type="ECO:0000256" key="14">
    <source>
        <dbReference type="ARBA" id="ARBA00022994"/>
    </source>
</evidence>
<comment type="similarity">
    <text evidence="4 19">Belongs to the MtrD family.</text>
</comment>
<keyword evidence="15 19" id="KW-0472">Membrane</keyword>
<organism evidence="20 21">
    <name type="scientific">Methanooceanicella nereidis</name>
    <dbReference type="NCBI Taxonomy" id="2052831"/>
    <lineage>
        <taxon>Archaea</taxon>
        <taxon>Methanobacteriati</taxon>
        <taxon>Methanobacteriota</taxon>
        <taxon>Stenosarchaea group</taxon>
        <taxon>Methanomicrobia</taxon>
        <taxon>Methanocellales</taxon>
        <taxon>Methanocellaceae</taxon>
        <taxon>Methanooceanicella</taxon>
    </lineage>
</organism>
<dbReference type="GO" id="GO:0032259">
    <property type="term" value="P:methylation"/>
    <property type="evidence" value="ECO:0007669"/>
    <property type="project" value="UniProtKB-KW"/>
</dbReference>
<dbReference type="RefSeq" id="WP_369424440.1">
    <property type="nucleotide sequence ID" value="NZ_PGCK01000014.1"/>
</dbReference>
<evidence type="ECO:0000256" key="17">
    <source>
        <dbReference type="ARBA" id="ARBA00044880"/>
    </source>
</evidence>
<protein>
    <recommendedName>
        <fullName evidence="6 19">Tetrahydromethanopterin S-methyltransferase subunit D</fullName>
        <ecNumber evidence="18 19">7.2.1.4</ecNumber>
    </recommendedName>
    <alternativeName>
        <fullName evidence="16 19">N5-methyltetrahydromethanopterin--coenzyme M methyltransferase subunit D</fullName>
    </alternativeName>
</protein>
<name>A0AAP2REE8_9EURY</name>
<dbReference type="GO" id="GO:0019386">
    <property type="term" value="P:methanogenesis, from carbon dioxide"/>
    <property type="evidence" value="ECO:0007669"/>
    <property type="project" value="UniProtKB-UniRule"/>
</dbReference>
<sequence>MVDPITLLIMVLAIGIGGLLVSIGVHFVPVGGAPAAMAQATGIGTGTTMLAASAGFLGLISAGLVMEEMMIGKIEYASFVAAVGDGTLFSPAGIVANIGGIAMILAAGIIGAMLMMVILGGVSNILYVYGLGVPLVSAKVKYDPITGDRQDLYVTRGTEGHGTPTVALVSAVIGGILGGFGGSLIYLVFLAGGFSVAAAAIGAIGIFFVNSVLASYNITGTIEGFHDPKFKRWPRAFVASAIASIIIGVWVAAIIYMGVA</sequence>
<dbReference type="Pfam" id="PF04207">
    <property type="entry name" value="MtrD"/>
    <property type="match status" value="2"/>
</dbReference>
<evidence type="ECO:0000256" key="9">
    <source>
        <dbReference type="ARBA" id="ARBA00022603"/>
    </source>
</evidence>
<evidence type="ECO:0000313" key="20">
    <source>
        <dbReference type="EMBL" id="MCD1296194.1"/>
    </source>
</evidence>
<evidence type="ECO:0000256" key="10">
    <source>
        <dbReference type="ARBA" id="ARBA00022679"/>
    </source>
</evidence>
<feature type="transmembrane region" description="Helical" evidence="19">
    <location>
        <begin position="166"/>
        <end position="189"/>
    </location>
</feature>
<gene>
    <name evidence="19" type="primary">mtrD</name>
    <name evidence="20" type="ORF">CUJ83_14420</name>
</gene>
<evidence type="ECO:0000256" key="4">
    <source>
        <dbReference type="ARBA" id="ARBA00008822"/>
    </source>
</evidence>
<comment type="caution">
    <text evidence="20">The sequence shown here is derived from an EMBL/GenBank/DDBJ whole genome shotgun (WGS) entry which is preliminary data.</text>
</comment>
<keyword evidence="11 19" id="KW-0812">Transmembrane</keyword>
<keyword evidence="21" id="KW-1185">Reference proteome</keyword>
<feature type="transmembrane region" description="Helical" evidence="19">
    <location>
        <begin position="40"/>
        <end position="64"/>
    </location>
</feature>
<evidence type="ECO:0000256" key="12">
    <source>
        <dbReference type="ARBA" id="ARBA00022967"/>
    </source>
</evidence>
<dbReference type="EMBL" id="PGCK01000014">
    <property type="protein sequence ID" value="MCD1296194.1"/>
    <property type="molecule type" value="Genomic_DNA"/>
</dbReference>
<reference evidence="20 21" key="1">
    <citation type="submission" date="2017-11" db="EMBL/GenBank/DDBJ databases">
        <title>Isolation and Characterization of Family Methanocellaceae Species from Potential Methane Hydrate Area Offshore Southwestern Taiwan.</title>
        <authorList>
            <person name="Zhang W.-L."/>
            <person name="Chen W.-C."/>
            <person name="Lai M.-C."/>
            <person name="Chen S.-C."/>
        </authorList>
    </citation>
    <scope>NUCLEOTIDE SEQUENCE [LARGE SCALE GENOMIC DNA]</scope>
    <source>
        <strain evidence="20 21">CWC-04</strain>
    </source>
</reference>
<evidence type="ECO:0000256" key="11">
    <source>
        <dbReference type="ARBA" id="ARBA00022692"/>
    </source>
</evidence>
<dbReference type="NCBIfam" id="TIGR01112">
    <property type="entry name" value="mtrD"/>
    <property type="match status" value="1"/>
</dbReference>
<dbReference type="InterPro" id="IPR005779">
    <property type="entry name" value="MeTrfase_D"/>
</dbReference>
<dbReference type="GO" id="GO:0006730">
    <property type="term" value="P:one-carbon metabolic process"/>
    <property type="evidence" value="ECO:0007669"/>
    <property type="project" value="UniProtKB-UniRule"/>
</dbReference>
<dbReference type="EC" id="7.2.1.4" evidence="18 19"/>
<proteinExistence type="inferred from homology"/>